<accession>A0A840E0D2</accession>
<organism evidence="1 2">
    <name type="scientific">Anoxybacteroides voinovskiense</name>
    <dbReference type="NCBI Taxonomy" id="230470"/>
    <lineage>
        <taxon>Bacteria</taxon>
        <taxon>Bacillati</taxon>
        <taxon>Bacillota</taxon>
        <taxon>Bacilli</taxon>
        <taxon>Bacillales</taxon>
        <taxon>Anoxybacillaceae</taxon>
        <taxon>Anoxybacteroides</taxon>
    </lineage>
</organism>
<keyword evidence="2" id="KW-1185">Reference proteome</keyword>
<name>A0A840E0D2_9BACL</name>
<proteinExistence type="predicted"/>
<dbReference type="Proteomes" id="UP000559598">
    <property type="component" value="Unassembled WGS sequence"/>
</dbReference>
<evidence type="ECO:0000313" key="1">
    <source>
        <dbReference type="EMBL" id="MBB4075678.1"/>
    </source>
</evidence>
<evidence type="ECO:0000313" key="2">
    <source>
        <dbReference type="Proteomes" id="UP000559598"/>
    </source>
</evidence>
<comment type="caution">
    <text evidence="1">The sequence shown here is derived from an EMBL/GenBank/DDBJ whole genome shotgun (WGS) entry which is preliminary data.</text>
</comment>
<reference evidence="1 2" key="1">
    <citation type="submission" date="2020-08" db="EMBL/GenBank/DDBJ databases">
        <title>Genomic Encyclopedia of Type Strains, Phase IV (KMG-IV): sequencing the most valuable type-strain genomes for metagenomic binning, comparative biology and taxonomic classification.</title>
        <authorList>
            <person name="Goeker M."/>
        </authorList>
    </citation>
    <scope>NUCLEOTIDE SEQUENCE [LARGE SCALE GENOMIC DNA]</scope>
    <source>
        <strain evidence="1 2">DSM 17075</strain>
    </source>
</reference>
<gene>
    <name evidence="1" type="ORF">GGR02_003532</name>
</gene>
<dbReference type="RefSeq" id="WP_183186131.1">
    <property type="nucleotide sequence ID" value="NZ_BMNP01000053.1"/>
</dbReference>
<sequence length="109" mass="12587">MVYKGRVAGMLSPSFPDNTIDKKAVRFASDLVEQGYGSGLRKSKLVLVIKEVSDPADFDQIITAIEDEIGEYHYQMQQDVVIRPFDVTFDRKIKIEEKLWAFLFRVDLR</sequence>
<protein>
    <submittedName>
        <fullName evidence="1">Uncharacterized protein</fullName>
    </submittedName>
</protein>
<dbReference type="EMBL" id="JACIDE010000045">
    <property type="protein sequence ID" value="MBB4075678.1"/>
    <property type="molecule type" value="Genomic_DNA"/>
</dbReference>
<dbReference type="AlphaFoldDB" id="A0A840E0D2"/>